<feature type="transmembrane region" description="Helical" evidence="1">
    <location>
        <begin position="28"/>
        <end position="47"/>
    </location>
</feature>
<proteinExistence type="predicted"/>
<evidence type="ECO:0000313" key="3">
    <source>
        <dbReference type="Proteomes" id="UP000176087"/>
    </source>
</evidence>
<evidence type="ECO:0000313" key="2">
    <source>
        <dbReference type="EMBL" id="OEU88236.1"/>
    </source>
</evidence>
<dbReference type="Pfam" id="PF09489">
    <property type="entry name" value="CbtB"/>
    <property type="match status" value="1"/>
</dbReference>
<dbReference type="InterPro" id="IPR012667">
    <property type="entry name" value="CbtB_put"/>
</dbReference>
<dbReference type="PATRIC" id="fig|933944.5.peg.3141"/>
<organism evidence="2 3">
    <name type="scientific">Streptomyces abyssalis</name>
    <dbReference type="NCBI Taxonomy" id="933944"/>
    <lineage>
        <taxon>Bacteria</taxon>
        <taxon>Bacillati</taxon>
        <taxon>Actinomycetota</taxon>
        <taxon>Actinomycetes</taxon>
        <taxon>Kitasatosporales</taxon>
        <taxon>Streptomycetaceae</taxon>
        <taxon>Streptomyces</taxon>
    </lineage>
</organism>
<sequence>MAQSIAPPSSVTSAPGTAVPATLPVKAILPWAFFFGLLMLVLLYFVGAEQGATSLISGMGVHEWVHDGRHLLGFPCH</sequence>
<dbReference type="Proteomes" id="UP000176087">
    <property type="component" value="Unassembled WGS sequence"/>
</dbReference>
<reference evidence="2 3" key="1">
    <citation type="journal article" date="2016" name="Front. Microbiol.">
        <title>Comparative Genomics Analysis of Streptomyces Species Reveals Their Adaptation to the Marine Environment and Their Diversity at the Genomic Level.</title>
        <authorList>
            <person name="Tian X."/>
            <person name="Zhang Z."/>
            <person name="Yang T."/>
            <person name="Chen M."/>
            <person name="Li J."/>
            <person name="Chen F."/>
            <person name="Yang J."/>
            <person name="Li W."/>
            <person name="Zhang B."/>
            <person name="Zhang Z."/>
            <person name="Wu J."/>
            <person name="Zhang C."/>
            <person name="Long L."/>
            <person name="Xiao J."/>
        </authorList>
    </citation>
    <scope>NUCLEOTIDE SEQUENCE [LARGE SCALE GENOMIC DNA]</scope>
    <source>
        <strain evidence="2 3">SCSIO 10390</strain>
    </source>
</reference>
<comment type="caution">
    <text evidence="2">The sequence shown here is derived from an EMBL/GenBank/DDBJ whole genome shotgun (WGS) entry which is preliminary data.</text>
</comment>
<keyword evidence="1" id="KW-1133">Transmembrane helix</keyword>
<gene>
    <name evidence="2" type="ORF">AN215_19000</name>
</gene>
<accession>A0A1E7JKR9</accession>
<dbReference type="OrthoDB" id="122519at2"/>
<dbReference type="EMBL" id="LJGT01000040">
    <property type="protein sequence ID" value="OEU88236.1"/>
    <property type="molecule type" value="Genomic_DNA"/>
</dbReference>
<evidence type="ECO:0000256" key="1">
    <source>
        <dbReference type="SAM" id="Phobius"/>
    </source>
</evidence>
<dbReference type="AlphaFoldDB" id="A0A1E7JKR9"/>
<keyword evidence="3" id="KW-1185">Reference proteome</keyword>
<keyword evidence="1" id="KW-0812">Transmembrane</keyword>
<protein>
    <submittedName>
        <fullName evidence="2">Cobalt transporter</fullName>
    </submittedName>
</protein>
<dbReference type="RefSeq" id="WP_070011907.1">
    <property type="nucleotide sequence ID" value="NZ_LJGS01000041.1"/>
</dbReference>
<dbReference type="STRING" id="933944.AN215_19000"/>
<name>A0A1E7JKR9_9ACTN</name>
<keyword evidence="1" id="KW-0472">Membrane</keyword>